<name>A0A0D6LQV0_9BILA</name>
<sequence>MLYHGWPTPTKPTSKQEPELSSRDLTGKSVLLLPLGAADDMAHSQNEKFNKSNYVQGVKILLSYLLELGKA</sequence>
<feature type="region of interest" description="Disordered" evidence="1">
    <location>
        <begin position="1"/>
        <end position="23"/>
    </location>
</feature>
<reference evidence="2 3" key="1">
    <citation type="submission" date="2013-05" db="EMBL/GenBank/DDBJ databases">
        <title>Draft genome of the parasitic nematode Anyclostoma ceylanicum.</title>
        <authorList>
            <person name="Mitreva M."/>
        </authorList>
    </citation>
    <scope>NUCLEOTIDE SEQUENCE [LARGE SCALE GENOMIC DNA]</scope>
</reference>
<dbReference type="Proteomes" id="UP000054495">
    <property type="component" value="Unassembled WGS sequence"/>
</dbReference>
<dbReference type="MEROPS" id="M20.A14"/>
<evidence type="ECO:0000313" key="2">
    <source>
        <dbReference type="EMBL" id="EPB72386.1"/>
    </source>
</evidence>
<accession>A0A0D6LQV0</accession>
<dbReference type="EMBL" id="KE125051">
    <property type="protein sequence ID" value="EPB72386.1"/>
    <property type="molecule type" value="Genomic_DNA"/>
</dbReference>
<evidence type="ECO:0008006" key="4">
    <source>
        <dbReference type="Google" id="ProtNLM"/>
    </source>
</evidence>
<protein>
    <recommendedName>
        <fullName evidence="4">Peptidase M20 dimerisation domain-containing protein</fullName>
    </recommendedName>
</protein>
<keyword evidence="3" id="KW-1185">Reference proteome</keyword>
<proteinExistence type="predicted"/>
<dbReference type="Gene3D" id="3.40.630.10">
    <property type="entry name" value="Zn peptidases"/>
    <property type="match status" value="1"/>
</dbReference>
<organism evidence="2 3">
    <name type="scientific">Ancylostoma ceylanicum</name>
    <dbReference type="NCBI Taxonomy" id="53326"/>
    <lineage>
        <taxon>Eukaryota</taxon>
        <taxon>Metazoa</taxon>
        <taxon>Ecdysozoa</taxon>
        <taxon>Nematoda</taxon>
        <taxon>Chromadorea</taxon>
        <taxon>Rhabditida</taxon>
        <taxon>Rhabditina</taxon>
        <taxon>Rhabditomorpha</taxon>
        <taxon>Strongyloidea</taxon>
        <taxon>Ancylostomatidae</taxon>
        <taxon>Ancylostomatinae</taxon>
        <taxon>Ancylostoma</taxon>
    </lineage>
</organism>
<evidence type="ECO:0000313" key="3">
    <source>
        <dbReference type="Proteomes" id="UP000054495"/>
    </source>
</evidence>
<feature type="compositionally biased region" description="Basic and acidic residues" evidence="1">
    <location>
        <begin position="14"/>
        <end position="23"/>
    </location>
</feature>
<gene>
    <name evidence="2" type="ORF">ANCCEY_08544</name>
</gene>
<evidence type="ECO:0000256" key="1">
    <source>
        <dbReference type="SAM" id="MobiDB-lite"/>
    </source>
</evidence>
<dbReference type="SUPFAM" id="SSF53187">
    <property type="entry name" value="Zn-dependent exopeptidases"/>
    <property type="match status" value="1"/>
</dbReference>
<dbReference type="AlphaFoldDB" id="A0A0D6LQV0"/>